<accession>A0A4U7B8W6</accession>
<feature type="compositionally biased region" description="Polar residues" evidence="1">
    <location>
        <begin position="1217"/>
        <end position="1232"/>
    </location>
</feature>
<feature type="compositionally biased region" description="Basic and acidic residues" evidence="1">
    <location>
        <begin position="693"/>
        <end position="707"/>
    </location>
</feature>
<evidence type="ECO:0000313" key="3">
    <source>
        <dbReference type="Proteomes" id="UP000308133"/>
    </source>
</evidence>
<feature type="compositionally biased region" description="Basic residues" evidence="1">
    <location>
        <begin position="1272"/>
        <end position="1288"/>
    </location>
</feature>
<sequence>MPMHHDETNVADKILSIWKRSSDDTDDEFHDTFEHASIALDPTVTSTTPPDELKHAAVPETALDEVIAQVDLPVIEDIPEELEHFVRLYRYGLWAESQSYFEEVLADHLDYFSVAAEYADFLLEQGSYGALETFTEDIISARASPVHQDVSEDELQLFRLHRAFARLHTRGSFADAVNEARKAKSYCLHPSQGSTSDVGLQITALAYAVFNLADFYSDLDTEDDLKFLDKQIVPTGESTKFTQKFCNTLTTRRQVDVQNLVASRLRTITQEQVPSYVTATIVSMTSILDFGSDADIFLFGKVIAMLLPEVFRLALSKSGTRDTASKRLLKDVLTSLEMLVTQVKLLGIAHPWNLEALPLLIQIEISGNSKGNRNEVASARSYTNVTFAKEVIDGTLERKNFSLCWTLLKSYSGILEPDVFLDNLATQLRLLLDHSKDTLAYYEILDSLARRVMTHDSRDCRQLAQGFLSLAVAEQITKYLQVDGDIETIPQAMSIKKLSDFARTIIGHQAYSGTHLDPGGVIGGASNGTTEVSIRSEKTDKAFTVAEPGRRTPAGDDLPKNSDHDTGDDSAVQGRVGSHDKSAAETHDVLLPASAPSADTKTNPVVSNKGTTKEGSTTPQPNETGPFSRMFHLRKTLTDLSARVEDVDEDEPSGMEPVKDKSNTEAVIPNRHSGPLLLEGPQLPKATGLQNEQSHEQMETPKSDKKAKVASGMLDDTTPLDDEVEERSISIPKRRSTVEVVEEPESDFVAKIVRQVKKEIRRSDRRKKKKKRKQRRRSDDTSTDAYSLWDSYLSSSEGLSSIGPRRRSHRKARDLFRDESYAYEPYYRDLYNYPSSRRRTRNWLDRDYYPMPPPAPPLVPPPAPMYGHTHHKYGPYAGRYSDPSPLGNPYATQFDSYGPSAGYVPTYSVPPPPPGQAARAPAAPYRQQPPPPPQPDVAKPTMPHRPTQPVDSQGNIDGNRTTVPARQQDRPSHYPSPGWGLLSYTPHNEPKTIHDYIQAPAAPGPIPRRQSWQPDDDRVSDLVLASKKSPPAISPFVHPAAPSPQMTPAELHDGSPGQTLGVEPAPQVQRFWQDKYAQADTGNEQPNNITRYMQSGASYVQNGERSTEVGEDEDKLKKEAAKKKKAKKEASAGTEDRDGDAAEGGEALPPPILDDEYIQTGGKSQGKKKKKKKKTRDRPMEEVDQRVMTDEGEPAHNDAVADHQNDNELEGEETDDQTGLQDVQNAVSNAITASRAKRQEQPMGGKDTAIAVTGTSSDKVMDARKPSNGSKKPSHSKAVGKAKDKHTKTAPVDNQEDPSDHSSTSEYGPSVDHRESRRSRRRTTEDSSNEERGSDLSSDDEDEGVFKGPQRRFFLSRLRGRRRARSPVSISSAESYDSVSDRDVRKKKKDKRGLAGLLPKFMNRSRGERKPQEEVIVYERSARR</sequence>
<reference evidence="2 3" key="1">
    <citation type="submission" date="2018-02" db="EMBL/GenBank/DDBJ databases">
        <title>Draft genome sequences of Elsinoe sp., causing black scab on jojoba.</title>
        <authorList>
            <person name="Stodart B."/>
            <person name="Jeffress S."/>
            <person name="Ash G."/>
            <person name="Arun Chinnappa K."/>
        </authorList>
    </citation>
    <scope>NUCLEOTIDE SEQUENCE [LARGE SCALE GENOMIC DNA]</scope>
    <source>
        <strain evidence="2 3">Hillstone_2</strain>
    </source>
</reference>
<feature type="region of interest" description="Disordered" evidence="1">
    <location>
        <begin position="905"/>
        <end position="1393"/>
    </location>
</feature>
<evidence type="ECO:0000256" key="1">
    <source>
        <dbReference type="SAM" id="MobiDB-lite"/>
    </source>
</evidence>
<feature type="compositionally biased region" description="Polar residues" evidence="1">
    <location>
        <begin position="949"/>
        <end position="965"/>
    </location>
</feature>
<feature type="region of interest" description="Disordered" evidence="1">
    <location>
        <begin position="759"/>
        <end position="787"/>
    </location>
</feature>
<evidence type="ECO:0000313" key="2">
    <source>
        <dbReference type="EMBL" id="TKX26221.1"/>
    </source>
</evidence>
<feature type="compositionally biased region" description="Basic and acidic residues" evidence="1">
    <location>
        <begin position="577"/>
        <end position="588"/>
    </location>
</feature>
<feature type="compositionally biased region" description="Basic and acidic residues" evidence="1">
    <location>
        <begin position="548"/>
        <end position="567"/>
    </location>
</feature>
<feature type="region of interest" description="Disordered" evidence="1">
    <location>
        <begin position="516"/>
        <end position="629"/>
    </location>
</feature>
<comment type="caution">
    <text evidence="2">The sequence shown here is derived from an EMBL/GenBank/DDBJ whole genome shotgun (WGS) entry which is preliminary data.</text>
</comment>
<feature type="compositionally biased region" description="Polar residues" evidence="1">
    <location>
        <begin position="1080"/>
        <end position="1104"/>
    </location>
</feature>
<feature type="compositionally biased region" description="Acidic residues" evidence="1">
    <location>
        <begin position="1207"/>
        <end position="1216"/>
    </location>
</feature>
<feature type="compositionally biased region" description="Basic and acidic residues" evidence="1">
    <location>
        <begin position="1177"/>
        <end position="1206"/>
    </location>
</feature>
<dbReference type="EMBL" id="PTQR01000014">
    <property type="protein sequence ID" value="TKX26221.1"/>
    <property type="molecule type" value="Genomic_DNA"/>
</dbReference>
<dbReference type="Proteomes" id="UP000308133">
    <property type="component" value="Unassembled WGS sequence"/>
</dbReference>
<name>A0A4U7B8W6_9PEZI</name>
<organism evidence="2 3">
    <name type="scientific">Elsinoe australis</name>
    <dbReference type="NCBI Taxonomy" id="40998"/>
    <lineage>
        <taxon>Eukaryota</taxon>
        <taxon>Fungi</taxon>
        <taxon>Dikarya</taxon>
        <taxon>Ascomycota</taxon>
        <taxon>Pezizomycotina</taxon>
        <taxon>Dothideomycetes</taxon>
        <taxon>Dothideomycetidae</taxon>
        <taxon>Myriangiales</taxon>
        <taxon>Elsinoaceae</taxon>
        <taxon>Elsinoe</taxon>
    </lineage>
</organism>
<feature type="region of interest" description="Disordered" evidence="1">
    <location>
        <begin position="644"/>
        <end position="744"/>
    </location>
</feature>
<feature type="compositionally biased region" description="Polar residues" evidence="1">
    <location>
        <begin position="597"/>
        <end position="625"/>
    </location>
</feature>
<protein>
    <submittedName>
        <fullName evidence="2">Uncharacterized protein</fullName>
    </submittedName>
</protein>
<feature type="compositionally biased region" description="Low complexity" evidence="1">
    <location>
        <begin position="916"/>
        <end position="926"/>
    </location>
</feature>
<proteinExistence type="predicted"/>
<gene>
    <name evidence="2" type="ORF">C1H76_1574</name>
</gene>
<feature type="compositionally biased region" description="Basic residues" evidence="1">
    <location>
        <begin position="1165"/>
        <end position="1176"/>
    </location>
</feature>
<feature type="compositionally biased region" description="Basic residues" evidence="1">
    <location>
        <begin position="763"/>
        <end position="776"/>
    </location>
</feature>
<feature type="compositionally biased region" description="Basic and acidic residues" evidence="1">
    <location>
        <begin position="1128"/>
        <end position="1140"/>
    </location>
</feature>
<feature type="compositionally biased region" description="Basic and acidic residues" evidence="1">
    <location>
        <begin position="1322"/>
        <end position="1334"/>
    </location>
</feature>